<evidence type="ECO:0000313" key="1">
    <source>
        <dbReference type="EMBL" id="OGG65925.1"/>
    </source>
</evidence>
<evidence type="ECO:0000313" key="2">
    <source>
        <dbReference type="Proteomes" id="UP000177652"/>
    </source>
</evidence>
<proteinExistence type="predicted"/>
<name>A0A1F6DWW9_9BACT</name>
<dbReference type="STRING" id="1798497.A3D71_04120"/>
<protein>
    <submittedName>
        <fullName evidence="1">Uncharacterized protein</fullName>
    </submittedName>
</protein>
<gene>
    <name evidence="1" type="ORF">A3D71_04120</name>
</gene>
<dbReference type="AlphaFoldDB" id="A0A1F6DWW9"/>
<accession>A0A1F6DWW9</accession>
<comment type="caution">
    <text evidence="1">The sequence shown here is derived from an EMBL/GenBank/DDBJ whole genome shotgun (WGS) entry which is preliminary data.</text>
</comment>
<reference evidence="1 2" key="1">
    <citation type="journal article" date="2016" name="Nat. Commun.">
        <title>Thousands of microbial genomes shed light on interconnected biogeochemical processes in an aquifer system.</title>
        <authorList>
            <person name="Anantharaman K."/>
            <person name="Brown C.T."/>
            <person name="Hug L.A."/>
            <person name="Sharon I."/>
            <person name="Castelle C.J."/>
            <person name="Probst A.J."/>
            <person name="Thomas B.C."/>
            <person name="Singh A."/>
            <person name="Wilkins M.J."/>
            <person name="Karaoz U."/>
            <person name="Brodie E.L."/>
            <person name="Williams K.H."/>
            <person name="Hubbard S.S."/>
            <person name="Banfield J.F."/>
        </authorList>
    </citation>
    <scope>NUCLEOTIDE SEQUENCE [LARGE SCALE GENOMIC DNA]</scope>
</reference>
<sequence length="108" mass="11431">MSDTVNGMSGLITRVRDAREPASILGTSFDTGRLAQYAACAETIRLVLALPEIGAFAQAELSEKSAFRALSCCIVGKEETIIVSKTSFLTTPVIRCRTEVPASTYGGA</sequence>
<dbReference type="Proteomes" id="UP000177652">
    <property type="component" value="Unassembled WGS sequence"/>
</dbReference>
<dbReference type="EMBL" id="MFLK01000026">
    <property type="protein sequence ID" value="OGG65925.1"/>
    <property type="molecule type" value="Genomic_DNA"/>
</dbReference>
<organism evidence="1 2">
    <name type="scientific">Candidatus Kaiserbacteria bacterium RIFCSPHIGHO2_02_FULL_55_20</name>
    <dbReference type="NCBI Taxonomy" id="1798497"/>
    <lineage>
        <taxon>Bacteria</taxon>
        <taxon>Candidatus Kaiseribacteriota</taxon>
    </lineage>
</organism>